<proteinExistence type="predicted"/>
<feature type="compositionally biased region" description="Basic and acidic residues" evidence="1">
    <location>
        <begin position="261"/>
        <end position="270"/>
    </location>
</feature>
<dbReference type="Pfam" id="PF00752">
    <property type="entry name" value="XPG_N"/>
    <property type="match status" value="1"/>
</dbReference>
<dbReference type="InterPro" id="IPR027417">
    <property type="entry name" value="P-loop_NTPase"/>
</dbReference>
<protein>
    <submittedName>
        <fullName evidence="3">Rad2 nuclease</fullName>
    </submittedName>
</protein>
<evidence type="ECO:0000313" key="3">
    <source>
        <dbReference type="EMBL" id="KAJ7364966.1"/>
    </source>
</evidence>
<dbReference type="InterPro" id="IPR006085">
    <property type="entry name" value="XPG_DNA_repair_N"/>
</dbReference>
<dbReference type="EMBL" id="MU827304">
    <property type="protein sequence ID" value="KAJ7364966.1"/>
    <property type="molecule type" value="Genomic_DNA"/>
</dbReference>
<dbReference type="Gene3D" id="3.40.50.300">
    <property type="entry name" value="P-loop containing nucleotide triphosphate hydrolases"/>
    <property type="match status" value="1"/>
</dbReference>
<dbReference type="SMART" id="SM00485">
    <property type="entry name" value="XPGN"/>
    <property type="match status" value="1"/>
</dbReference>
<dbReference type="SUPFAM" id="SSF88723">
    <property type="entry name" value="PIN domain-like"/>
    <property type="match status" value="1"/>
</dbReference>
<dbReference type="OrthoDB" id="26491at2759"/>
<dbReference type="Proteomes" id="UP001163046">
    <property type="component" value="Unassembled WGS sequence"/>
</dbReference>
<keyword evidence="4" id="KW-1185">Reference proteome</keyword>
<feature type="domain" description="XPG N-terminal" evidence="2">
    <location>
        <begin position="1"/>
        <end position="76"/>
    </location>
</feature>
<sequence length="751" mass="83972">MGIPGLLQMLKEISEEIQIKSFAGQVAAIDEYCWIHKAAIYCAEELILGIETSRCTAIPLPPKGKNVTRLIDRGDALQWAASVSLSPQEVTFAAGFLKRPLQQHCNLAGAVWYNRKASPPCCFQHESGDVKPFHIIWLPLTGQGTTYNHICPLLPWKCGAVDASLCVLWRGLNREYPTPLGHTPDDNEIGSTNTSWLAKNGTIVAEGEIREAGFRVLYPLDPSLQGGEIITMDQEHVPLCFPIGTKVTFSAESTTNDNDDEKEREGERDNMAGGANKQGVVNVLRQANATNEDEMNAKVRKNRGIGDEHHSTTNASEMSENTTIRGQAKVTNEDESNACTTSQEQHTAPKVKIQWPYFPRDMGKSLIYQWRFCLLGEMKLKDQPLVVVVSPLKSLIADQIRECERFGLSLCKIEAGNIDSLKKECNFDVLFGLSLCKIEAGNIDSLKKEYVCYLRVAGEVWRVAGDIISSVVSSLLVLPDVSRLVIKIICPQFEQGEAEGIFKCLGSLSKFPESVRVNDPEREFHVFSPPCGKCVTCQKDLVKYNDPVHVDYFHLRGHSKAVKVSLKCTRCDLFYGYSRYGNPDSGWKLYDRARVVVEASDACFCSALPSEEADFFSQIAAAACKESTLTKITRVCPYIKAWASDAGLRWCPYCEECHDPNRICFSEKTTTMEEQKIIQGLLDQNLCFYWTKDGYQLYQRTVFNMCRIIVTLRASKALQAEINRKENKQEVMDAGVAFVPSEDSICEIHQP</sequence>
<gene>
    <name evidence="3" type="primary">EXO1_1</name>
    <name evidence="3" type="ORF">OS493_007599</name>
</gene>
<accession>A0A9W9YRJ2</accession>
<reference evidence="3" key="1">
    <citation type="submission" date="2023-01" db="EMBL/GenBank/DDBJ databases">
        <title>Genome assembly of the deep-sea coral Lophelia pertusa.</title>
        <authorList>
            <person name="Herrera S."/>
            <person name="Cordes E."/>
        </authorList>
    </citation>
    <scope>NUCLEOTIDE SEQUENCE</scope>
    <source>
        <strain evidence="3">USNM1676648</strain>
        <tissue evidence="3">Polyp</tissue>
    </source>
</reference>
<organism evidence="3 4">
    <name type="scientific">Desmophyllum pertusum</name>
    <dbReference type="NCBI Taxonomy" id="174260"/>
    <lineage>
        <taxon>Eukaryota</taxon>
        <taxon>Metazoa</taxon>
        <taxon>Cnidaria</taxon>
        <taxon>Anthozoa</taxon>
        <taxon>Hexacorallia</taxon>
        <taxon>Scleractinia</taxon>
        <taxon>Caryophylliina</taxon>
        <taxon>Caryophylliidae</taxon>
        <taxon>Desmophyllum</taxon>
    </lineage>
</organism>
<name>A0A9W9YRJ2_9CNID</name>
<evidence type="ECO:0000259" key="2">
    <source>
        <dbReference type="SMART" id="SM00485"/>
    </source>
</evidence>
<dbReference type="AlphaFoldDB" id="A0A9W9YRJ2"/>
<feature type="region of interest" description="Disordered" evidence="1">
    <location>
        <begin position="251"/>
        <end position="274"/>
    </location>
</feature>
<dbReference type="Gene3D" id="3.40.50.1010">
    <property type="entry name" value="5'-nuclease"/>
    <property type="match status" value="1"/>
</dbReference>
<dbReference type="InterPro" id="IPR029060">
    <property type="entry name" value="PIN-like_dom_sf"/>
</dbReference>
<evidence type="ECO:0000256" key="1">
    <source>
        <dbReference type="SAM" id="MobiDB-lite"/>
    </source>
</evidence>
<dbReference type="GO" id="GO:0004518">
    <property type="term" value="F:nuclease activity"/>
    <property type="evidence" value="ECO:0007669"/>
    <property type="project" value="InterPro"/>
</dbReference>
<evidence type="ECO:0000313" key="4">
    <source>
        <dbReference type="Proteomes" id="UP001163046"/>
    </source>
</evidence>
<comment type="caution">
    <text evidence="3">The sequence shown here is derived from an EMBL/GenBank/DDBJ whole genome shotgun (WGS) entry which is preliminary data.</text>
</comment>